<dbReference type="GO" id="GO:0070005">
    <property type="term" value="F:cysteine-type aminopeptidase activity"/>
    <property type="evidence" value="ECO:0007669"/>
    <property type="project" value="InterPro"/>
</dbReference>
<dbReference type="GO" id="GO:0005737">
    <property type="term" value="C:cytoplasm"/>
    <property type="evidence" value="ECO:0007669"/>
    <property type="project" value="TreeGrafter"/>
</dbReference>
<evidence type="ECO:0000256" key="4">
    <source>
        <dbReference type="PIRNR" id="PIRNR005700"/>
    </source>
</evidence>
<gene>
    <name evidence="6" type="ORF">PG2003B_1539</name>
</gene>
<dbReference type="Proteomes" id="UP000292382">
    <property type="component" value="Unassembled WGS sequence"/>
</dbReference>
<dbReference type="AlphaFoldDB" id="A0A4Q5APT4"/>
<sequence length="529" mass="59948">MTANASARAIKPELLRTYTEDFNKDRANLIAADAAVSAGVLKAATDYRGVRALPRDFSIELKQGSITNQERSGRCWMFASLNTLRYELMHRWNLEDFEFSETYLFFWDAMEKSNTYLENVLRTLDEATDSRLFEAINESPADDGGWWQMFAALVNKYGLVPKSAYPESENSRNSDDFKQYLNSKLREFAAELRRRSVAGASEDELRALKDEYMGTVYRICAVALGEPPEKFDFFARPKDDDEDKKGEARKCKAEADADGKAESCKCGESCKCEGKSDAKACKCDKDKSDKPKTGKDERPQIREIGITPLEFYKKYVPVDVNDFVTLANAPLKNRPFNQRYRIRFSANVAEAGDMEFVNVPLDVFKKAALDQLTAGHPIWFACDCTQFALRKDGFFDQSVVRVDQLFGTEFTGDKAHGLEYGDSPSNHAMTFTGVNLGEDGKPNRWKVENSWGKDAGKDGYYVMSDAWFDRYVTELIIRKEYLDDATRALLTTEPVELDLLGLCVKCWCLAPGMKRGHRLESVKAKKQLI</sequence>
<keyword evidence="3 4" id="KW-0788">Thiol protease</keyword>
<organism evidence="6 7">
    <name type="scientific">Bifidobacterium pseudolongum subsp. globosum</name>
    <dbReference type="NCBI Taxonomy" id="1690"/>
    <lineage>
        <taxon>Bacteria</taxon>
        <taxon>Bacillati</taxon>
        <taxon>Actinomycetota</taxon>
        <taxon>Actinomycetes</taxon>
        <taxon>Bifidobacteriales</taxon>
        <taxon>Bifidobacteriaceae</taxon>
        <taxon>Bifidobacterium</taxon>
    </lineage>
</organism>
<evidence type="ECO:0000256" key="2">
    <source>
        <dbReference type="ARBA" id="ARBA00022801"/>
    </source>
</evidence>
<feature type="active site" evidence="5">
    <location>
        <position position="75"/>
    </location>
</feature>
<dbReference type="PIRSF" id="PIRSF005700">
    <property type="entry name" value="PepC"/>
    <property type="match status" value="1"/>
</dbReference>
<dbReference type="PANTHER" id="PTHR10363">
    <property type="entry name" value="BLEOMYCIN HYDROLASE"/>
    <property type="match status" value="1"/>
</dbReference>
<evidence type="ECO:0000256" key="3">
    <source>
        <dbReference type="ARBA" id="ARBA00022807"/>
    </source>
</evidence>
<keyword evidence="1 4" id="KW-0645">Protease</keyword>
<dbReference type="PANTHER" id="PTHR10363:SF2">
    <property type="entry name" value="BLEOMYCIN HYDROLASE"/>
    <property type="match status" value="1"/>
</dbReference>
<evidence type="ECO:0000256" key="1">
    <source>
        <dbReference type="ARBA" id="ARBA00022670"/>
    </source>
</evidence>
<protein>
    <recommendedName>
        <fullName evidence="4">Aminopeptidase</fullName>
    </recommendedName>
</protein>
<reference evidence="6 7" key="1">
    <citation type="submission" date="2018-12" db="EMBL/GenBank/DDBJ databases">
        <title>Unveiling genomic diversity among members of the Bifidobacterium pseudolongum species, a widely distributed gut commensal of the animal kingdom.</title>
        <authorList>
            <person name="Lugli G.A."/>
            <person name="Duranti S."/>
            <person name="Albert K."/>
            <person name="Mancabelli L."/>
            <person name="Napoli S."/>
            <person name="Viappiani A."/>
            <person name="Anzalone R."/>
            <person name="Longhi G."/>
            <person name="Milani C."/>
            <person name="Turroni F."/>
            <person name="Alessandri G."/>
            <person name="Sela D.A."/>
            <person name="Van Sinderen D."/>
            <person name="Ventura M."/>
        </authorList>
    </citation>
    <scope>NUCLEOTIDE SEQUENCE [LARGE SCALE GENOMIC DNA]</scope>
    <source>
        <strain evidence="6 7">2003B</strain>
    </source>
</reference>
<dbReference type="PROSITE" id="PS00139">
    <property type="entry name" value="THIOL_PROTEASE_CYS"/>
    <property type="match status" value="1"/>
</dbReference>
<evidence type="ECO:0000313" key="6">
    <source>
        <dbReference type="EMBL" id="RYQ35587.1"/>
    </source>
</evidence>
<accession>A0A4Q5APT4</accession>
<dbReference type="GO" id="GO:0009636">
    <property type="term" value="P:response to toxic substance"/>
    <property type="evidence" value="ECO:0007669"/>
    <property type="project" value="TreeGrafter"/>
</dbReference>
<dbReference type="SUPFAM" id="SSF54001">
    <property type="entry name" value="Cysteine proteinases"/>
    <property type="match status" value="1"/>
</dbReference>
<dbReference type="GO" id="GO:0043418">
    <property type="term" value="P:homocysteine catabolic process"/>
    <property type="evidence" value="ECO:0007669"/>
    <property type="project" value="TreeGrafter"/>
</dbReference>
<keyword evidence="2 4" id="KW-0378">Hydrolase</keyword>
<comment type="similarity">
    <text evidence="4">Belongs to the peptidase C1 family.</text>
</comment>
<evidence type="ECO:0000256" key="5">
    <source>
        <dbReference type="PIRSR" id="PIRSR005700-1"/>
    </source>
</evidence>
<dbReference type="Pfam" id="PF03051">
    <property type="entry name" value="Peptidase_C1_2"/>
    <property type="match status" value="2"/>
</dbReference>
<dbReference type="InterPro" id="IPR000169">
    <property type="entry name" value="Pept_cys_AS"/>
</dbReference>
<feature type="active site" evidence="5">
    <location>
        <position position="449"/>
    </location>
</feature>
<evidence type="ECO:0000313" key="7">
    <source>
        <dbReference type="Proteomes" id="UP000292382"/>
    </source>
</evidence>
<dbReference type="InterPro" id="IPR038765">
    <property type="entry name" value="Papain-like_cys_pep_sf"/>
</dbReference>
<dbReference type="InterPro" id="IPR004134">
    <property type="entry name" value="Peptidase_C1B"/>
</dbReference>
<feature type="active site" evidence="5">
    <location>
        <position position="427"/>
    </location>
</feature>
<dbReference type="EMBL" id="RYUW01000019">
    <property type="protein sequence ID" value="RYQ35587.1"/>
    <property type="molecule type" value="Genomic_DNA"/>
</dbReference>
<comment type="caution">
    <text evidence="6">The sequence shown here is derived from an EMBL/GenBank/DDBJ whole genome shotgun (WGS) entry which is preliminary data.</text>
</comment>
<name>A0A4Q5APT4_9BIFI</name>
<dbReference type="GO" id="GO:0006508">
    <property type="term" value="P:proteolysis"/>
    <property type="evidence" value="ECO:0007669"/>
    <property type="project" value="UniProtKB-KW"/>
</dbReference>
<proteinExistence type="inferred from homology"/>
<dbReference type="Gene3D" id="3.90.70.10">
    <property type="entry name" value="Cysteine proteinases"/>
    <property type="match status" value="2"/>
</dbReference>
<dbReference type="CDD" id="cd00585">
    <property type="entry name" value="Peptidase_C1B"/>
    <property type="match status" value="1"/>
</dbReference>
<keyword evidence="4 6" id="KW-0031">Aminopeptidase</keyword>